<comment type="caution">
    <text evidence="1">The sequence shown here is derived from an EMBL/GenBank/DDBJ whole genome shotgun (WGS) entry which is preliminary data.</text>
</comment>
<gene>
    <name evidence="1" type="ORF">AMECASPLE_013996</name>
</gene>
<dbReference type="EMBL" id="JAHRIP010000936">
    <property type="protein sequence ID" value="MEQ2279901.1"/>
    <property type="molecule type" value="Genomic_DNA"/>
</dbReference>
<evidence type="ECO:0000313" key="1">
    <source>
        <dbReference type="EMBL" id="MEQ2279901.1"/>
    </source>
</evidence>
<reference evidence="1 2" key="1">
    <citation type="submission" date="2021-06" db="EMBL/GenBank/DDBJ databases">
        <authorList>
            <person name="Palmer J.M."/>
        </authorList>
    </citation>
    <scope>NUCLEOTIDE SEQUENCE [LARGE SCALE GENOMIC DNA]</scope>
    <source>
        <strain evidence="1 2">AS_MEX2019</strain>
        <tissue evidence="1">Muscle</tissue>
    </source>
</reference>
<sequence>MDPTFMHNHLRRPIYVSQLYTPQNQLCYAFGFIVLLEQHVISKLLTSNPNCQPQRKGKKVPGYWNNLECSNDPRGYVVWGLNAPGRVSHGKQALGDGSDKDWFKNPS</sequence>
<proteinExistence type="predicted"/>
<keyword evidence="2" id="KW-1185">Reference proteome</keyword>
<organism evidence="1 2">
    <name type="scientific">Ameca splendens</name>
    <dbReference type="NCBI Taxonomy" id="208324"/>
    <lineage>
        <taxon>Eukaryota</taxon>
        <taxon>Metazoa</taxon>
        <taxon>Chordata</taxon>
        <taxon>Craniata</taxon>
        <taxon>Vertebrata</taxon>
        <taxon>Euteleostomi</taxon>
        <taxon>Actinopterygii</taxon>
        <taxon>Neopterygii</taxon>
        <taxon>Teleostei</taxon>
        <taxon>Neoteleostei</taxon>
        <taxon>Acanthomorphata</taxon>
        <taxon>Ovalentaria</taxon>
        <taxon>Atherinomorphae</taxon>
        <taxon>Cyprinodontiformes</taxon>
        <taxon>Goodeidae</taxon>
        <taxon>Ameca</taxon>
    </lineage>
</organism>
<accession>A0ABV0XEP4</accession>
<dbReference type="Proteomes" id="UP001469553">
    <property type="component" value="Unassembled WGS sequence"/>
</dbReference>
<protein>
    <submittedName>
        <fullName evidence="1">Uncharacterized protein</fullName>
    </submittedName>
</protein>
<name>A0ABV0XEP4_9TELE</name>
<evidence type="ECO:0000313" key="2">
    <source>
        <dbReference type="Proteomes" id="UP001469553"/>
    </source>
</evidence>